<dbReference type="EMBL" id="CP013264">
    <property type="protein sequence ID" value="ALR20542.1"/>
    <property type="molecule type" value="Genomic_DNA"/>
</dbReference>
<dbReference type="RefSeq" id="WP_062064262.1">
    <property type="nucleotide sequence ID" value="NZ_CP013264.1"/>
</dbReference>
<evidence type="ECO:0008006" key="8">
    <source>
        <dbReference type="Google" id="ProtNLM"/>
    </source>
</evidence>
<dbReference type="InterPro" id="IPR024775">
    <property type="entry name" value="DinB-like"/>
</dbReference>
<evidence type="ECO:0000256" key="2">
    <source>
        <dbReference type="ARBA" id="ARBA00023004"/>
    </source>
</evidence>
<dbReference type="STRING" id="1332080.ATN00_09730"/>
<evidence type="ECO:0000259" key="5">
    <source>
        <dbReference type="Pfam" id="PF12867"/>
    </source>
</evidence>
<dbReference type="InterPro" id="IPR017806">
    <property type="entry name" value="EgtB"/>
</dbReference>
<keyword evidence="7" id="KW-1185">Reference proteome</keyword>
<dbReference type="SUPFAM" id="SSF56436">
    <property type="entry name" value="C-type lectin-like"/>
    <property type="match status" value="1"/>
</dbReference>
<dbReference type="InterPro" id="IPR005532">
    <property type="entry name" value="SUMF_dom"/>
</dbReference>
<dbReference type="OrthoDB" id="9768004at2"/>
<gene>
    <name evidence="6" type="ORF">ATN00_09730</name>
</gene>
<dbReference type="Gene3D" id="3.90.1580.10">
    <property type="entry name" value="paralog of FGE (formylglycine-generating enzyme)"/>
    <property type="match status" value="1"/>
</dbReference>
<name>A0A0S3EYQ3_9SPHN</name>
<dbReference type="PANTHER" id="PTHR23150:SF36">
    <property type="entry name" value="HERCYNINE OXYGENASE"/>
    <property type="match status" value="1"/>
</dbReference>
<proteinExistence type="predicted"/>
<dbReference type="InterPro" id="IPR034660">
    <property type="entry name" value="DinB/YfiT-like"/>
</dbReference>
<keyword evidence="1" id="KW-0560">Oxidoreductase</keyword>
<dbReference type="InterPro" id="IPR051043">
    <property type="entry name" value="Sulfatase_Mod_Factor_Kinase"/>
</dbReference>
<dbReference type="Proteomes" id="UP000056968">
    <property type="component" value="Chromosome"/>
</dbReference>
<feature type="domain" description="Sulfatase-modifying factor enzyme-like" evidence="4">
    <location>
        <begin position="192"/>
        <end position="426"/>
    </location>
</feature>
<keyword evidence="2" id="KW-0408">Iron</keyword>
<evidence type="ECO:0000259" key="4">
    <source>
        <dbReference type="Pfam" id="PF03781"/>
    </source>
</evidence>
<evidence type="ECO:0000256" key="1">
    <source>
        <dbReference type="ARBA" id="ARBA00023002"/>
    </source>
</evidence>
<dbReference type="InterPro" id="IPR042095">
    <property type="entry name" value="SUMF_sf"/>
</dbReference>
<dbReference type="AlphaFoldDB" id="A0A0S3EYQ3"/>
<evidence type="ECO:0000313" key="6">
    <source>
        <dbReference type="EMBL" id="ALR20542.1"/>
    </source>
</evidence>
<organism evidence="6 7">
    <name type="scientific">Sphingobium baderi</name>
    <dbReference type="NCBI Taxonomy" id="1332080"/>
    <lineage>
        <taxon>Bacteria</taxon>
        <taxon>Pseudomonadati</taxon>
        <taxon>Pseudomonadota</taxon>
        <taxon>Alphaproteobacteria</taxon>
        <taxon>Sphingomonadales</taxon>
        <taxon>Sphingomonadaceae</taxon>
        <taxon>Sphingobium</taxon>
    </lineage>
</organism>
<dbReference type="NCBIfam" id="TIGR03440">
    <property type="entry name" value="egtB_TIGR03440"/>
    <property type="match status" value="1"/>
</dbReference>
<sequence length="429" mass="48660">MNTSSTLRPASLPEQDLAERFQTVRERTLDLVAPLSDADASAQSMVDASPAKWHLAHTTWFFEIFILRDHLEGYRLFNERWPFLFNSYYEAEGARQARSQRGLLTRPALGEVRRFREYVDQAVLTAIPFLAERCGELLELGLHHEEQHQELLLTDVKHLFSCNPLGPALWPMLPVSMVGDVADSGSAWREFSGGLVEVGTDGDAFAFDCEQPRHKHFLNPYALARRTVTNGEWIAFMEDGGYRNPALWLDEGWNWVKAEGIESPLYWRCEDDGHWMHFTLAGWQPVDSAAPVVHISLFEADAFAAWSSARLPTEQEWEHAAQGLDPDGGMQFDGEYEVGPRAASDPKGLSEMFGSVWEWTGSPYRPYPGFRAAKGAVGEYNGKFMSNQFVLKGGSFVTPRGHMRGSYRNFFQPEKRWQFTGLRLARDLT</sequence>
<evidence type="ECO:0000256" key="3">
    <source>
        <dbReference type="ARBA" id="ARBA00037882"/>
    </source>
</evidence>
<feature type="domain" description="DinB-like" evidence="5">
    <location>
        <begin position="21"/>
        <end position="151"/>
    </location>
</feature>
<dbReference type="InterPro" id="IPR016187">
    <property type="entry name" value="CTDL_fold"/>
</dbReference>
<dbReference type="GO" id="GO:0052699">
    <property type="term" value="P:ergothioneine biosynthetic process"/>
    <property type="evidence" value="ECO:0007669"/>
    <property type="project" value="InterPro"/>
</dbReference>
<dbReference type="KEGG" id="sbd:ATN00_09730"/>
<dbReference type="PANTHER" id="PTHR23150">
    <property type="entry name" value="SULFATASE MODIFYING FACTOR 1, 2"/>
    <property type="match status" value="1"/>
</dbReference>
<accession>A0A0S3EYQ3</accession>
<evidence type="ECO:0000313" key="7">
    <source>
        <dbReference type="Proteomes" id="UP000056968"/>
    </source>
</evidence>
<dbReference type="Pfam" id="PF03781">
    <property type="entry name" value="FGE-sulfatase"/>
    <property type="match status" value="1"/>
</dbReference>
<dbReference type="Pfam" id="PF12867">
    <property type="entry name" value="DinB_2"/>
    <property type="match status" value="1"/>
</dbReference>
<protein>
    <recommendedName>
        <fullName evidence="8">Sulfatase maturase</fullName>
    </recommendedName>
</protein>
<reference evidence="6 7" key="1">
    <citation type="submission" date="2015-11" db="EMBL/GenBank/DDBJ databases">
        <title>A Two-component Flavoprotein Monooxygenase System MeaXY Responsible for para-Hydroxylation of 2-Methyl-6-ethylaniline and 2,6-Diethylaniline in Sphingobium baderi DE-13.</title>
        <authorList>
            <person name="Cheng M."/>
            <person name="Meng Q."/>
            <person name="Yang Y."/>
            <person name="Chu C."/>
            <person name="Yan X."/>
            <person name="He J."/>
            <person name="Li S."/>
        </authorList>
    </citation>
    <scope>NUCLEOTIDE SEQUENCE [LARGE SCALE GENOMIC DNA]</scope>
    <source>
        <strain evidence="6 7">DE-13</strain>
    </source>
</reference>
<dbReference type="SUPFAM" id="SSF109854">
    <property type="entry name" value="DinB/YfiT-like putative metalloenzymes"/>
    <property type="match status" value="1"/>
</dbReference>
<comment type="pathway">
    <text evidence="3">Amino-acid biosynthesis; ergothioneine biosynthesis.</text>
</comment>